<organism evidence="2 3">
    <name type="scientific">Acinetobacter populi</name>
    <dbReference type="NCBI Taxonomy" id="1582270"/>
    <lineage>
        <taxon>Bacteria</taxon>
        <taxon>Pseudomonadati</taxon>
        <taxon>Pseudomonadota</taxon>
        <taxon>Gammaproteobacteria</taxon>
        <taxon>Moraxellales</taxon>
        <taxon>Moraxellaceae</taxon>
        <taxon>Acinetobacter</taxon>
    </lineage>
</organism>
<reference evidence="2 3" key="1">
    <citation type="submission" date="2017-05" db="EMBL/GenBank/DDBJ databases">
        <title>Acinetobacter populi ANC 5415 (= PBJ7), whole genome shotgun sequencing project.</title>
        <authorList>
            <person name="Nemec A."/>
            <person name="Radolfova-Krizova L."/>
        </authorList>
    </citation>
    <scope>NUCLEOTIDE SEQUENCE [LARGE SCALE GENOMIC DNA]</scope>
    <source>
        <strain evidence="2 3">PBJ7</strain>
    </source>
</reference>
<keyword evidence="1" id="KW-0812">Transmembrane</keyword>
<dbReference type="RefSeq" id="WP_087620897.1">
    <property type="nucleotide sequence ID" value="NZ_NEXX01000004.1"/>
</dbReference>
<keyword evidence="1" id="KW-1133">Transmembrane helix</keyword>
<feature type="transmembrane region" description="Helical" evidence="1">
    <location>
        <begin position="45"/>
        <end position="64"/>
    </location>
</feature>
<dbReference type="OrthoDB" id="6707594at2"/>
<evidence type="ECO:0000313" key="2">
    <source>
        <dbReference type="EMBL" id="OUY06537.1"/>
    </source>
</evidence>
<feature type="transmembrane region" description="Helical" evidence="1">
    <location>
        <begin position="6"/>
        <end position="24"/>
    </location>
</feature>
<sequence length="262" mass="30012">MQLTEFGKSFIVLFMLLVIWSIWLSQKWIKRSSNGEKAGCLGSGYFFLIVFSISSLFFTFAYVVPQSLYHLWSKPSFDAVITGYHSEWVDETRTDSNGHSYTTQVLMHTPQVTFVDQNHQQITLDNSIRSGRVPVIGEHIQIVYAVGDDHAQEKSMRSVLLLLCALFMVFLLGFVLLCIFAYSLGKDMQPYRTAALFILMKIVIPLGTMAMFSMLCYSIFAYFYLGNPNELPFWVIGLCGFFAMMLLPLLYHILTGWKAYQK</sequence>
<keyword evidence="3" id="KW-1185">Reference proteome</keyword>
<keyword evidence="1" id="KW-0472">Membrane</keyword>
<dbReference type="AlphaFoldDB" id="A0A1Z9YWF1"/>
<name>A0A1Z9YWF1_9GAMM</name>
<evidence type="ECO:0000256" key="1">
    <source>
        <dbReference type="SAM" id="Phobius"/>
    </source>
</evidence>
<accession>A0A1Z9YWF1</accession>
<feature type="transmembrane region" description="Helical" evidence="1">
    <location>
        <begin position="231"/>
        <end position="254"/>
    </location>
</feature>
<protein>
    <submittedName>
        <fullName evidence="2">Xanthine permease</fullName>
    </submittedName>
</protein>
<comment type="caution">
    <text evidence="2">The sequence shown here is derived from an EMBL/GenBank/DDBJ whole genome shotgun (WGS) entry which is preliminary data.</text>
</comment>
<feature type="transmembrane region" description="Helical" evidence="1">
    <location>
        <begin position="159"/>
        <end position="182"/>
    </location>
</feature>
<feature type="transmembrane region" description="Helical" evidence="1">
    <location>
        <begin position="194"/>
        <end position="225"/>
    </location>
</feature>
<evidence type="ECO:0000313" key="3">
    <source>
        <dbReference type="Proteomes" id="UP000196536"/>
    </source>
</evidence>
<dbReference type="EMBL" id="NEXX01000004">
    <property type="protein sequence ID" value="OUY06537.1"/>
    <property type="molecule type" value="Genomic_DNA"/>
</dbReference>
<dbReference type="Proteomes" id="UP000196536">
    <property type="component" value="Unassembled WGS sequence"/>
</dbReference>
<gene>
    <name evidence="2" type="ORF">CAP51_11435</name>
</gene>
<proteinExistence type="predicted"/>